<keyword evidence="2" id="KW-1185">Reference proteome</keyword>
<keyword evidence="1" id="KW-0614">Plasmid</keyword>
<organism evidence="2">
    <name type="scientific">Granulicella tundricola (strain ATCC BAA-1859 / DSM 23138 / MP5ACTX9)</name>
    <dbReference type="NCBI Taxonomy" id="1198114"/>
    <lineage>
        <taxon>Bacteria</taxon>
        <taxon>Pseudomonadati</taxon>
        <taxon>Acidobacteriota</taxon>
        <taxon>Terriglobia</taxon>
        <taxon>Terriglobales</taxon>
        <taxon>Acidobacteriaceae</taxon>
        <taxon>Granulicella</taxon>
    </lineage>
</organism>
<dbReference type="EMBL" id="CP002485">
    <property type="protein sequence ID" value="ADW71613.1"/>
    <property type="molecule type" value="Genomic_DNA"/>
</dbReference>
<dbReference type="Proteomes" id="UP000000343">
    <property type="component" value="Plasmid pACIX905"/>
</dbReference>
<accession>E8X829</accession>
<dbReference type="RefSeq" id="WP_013573331.1">
    <property type="nucleotide sequence ID" value="NC_015060.1"/>
</dbReference>
<gene>
    <name evidence="1" type="ordered locus">AciX9_4684</name>
</gene>
<sequence>MRECWAASLGNCRGGISREHVVSQCLFSSGSITVKGLDWCAGEAKTIGIQGLTRNILCEGHNSDLSPLDAVALQTFDSFDSAIKLRDFRQQYSPKINWTLRTFDIDGKLLERWFLKTLINITLDKTWIIGTGERELGKPSIELIEIAFGLRGFSPNEGLLVSAHVGYTGDLRQGLSFTPLTEGGNLVAGRFSFACLQFLLNLSPHHLRFDGTSQLLHHLRWIYFAMTDSRKRSKQSHRIRFSW</sequence>
<reference evidence="2" key="1">
    <citation type="submission" date="2011-01" db="EMBL/GenBank/DDBJ databases">
        <title>Complete sequence of plasmid5 of Acidobacterium sp. MP5ACTX9.</title>
        <authorList>
            <consortium name="US DOE Joint Genome Institute"/>
            <person name="Lucas S."/>
            <person name="Copeland A."/>
            <person name="Lapidus A."/>
            <person name="Cheng J.-F."/>
            <person name="Goodwin L."/>
            <person name="Pitluck S."/>
            <person name="Teshima H."/>
            <person name="Detter J.C."/>
            <person name="Han C."/>
            <person name="Tapia R."/>
            <person name="Land M."/>
            <person name="Hauser L."/>
            <person name="Kyrpides N."/>
            <person name="Ivanova N."/>
            <person name="Ovchinnikova G."/>
            <person name="Pagani I."/>
            <person name="Rawat S.R."/>
            <person name="Mannisto M."/>
            <person name="Haggblom M.M."/>
            <person name="Woyke T."/>
        </authorList>
    </citation>
    <scope>NUCLEOTIDE SEQUENCE [LARGE SCALE GENOMIC DNA]</scope>
    <source>
        <strain evidence="2">MP5ACTX9</strain>
        <plasmid evidence="2">Plasmid pACIX905</plasmid>
    </source>
</reference>
<dbReference type="AlphaFoldDB" id="E8X829"/>
<dbReference type="KEGG" id="acm:AciX9_4684"/>
<protein>
    <submittedName>
        <fullName evidence="1">Uncharacterized protein</fullName>
    </submittedName>
</protein>
<geneLocation type="plasmid" evidence="1 2">
    <name>pACIX905</name>
</geneLocation>
<proteinExistence type="predicted"/>
<name>E8X829_GRATM</name>
<evidence type="ECO:0000313" key="2">
    <source>
        <dbReference type="Proteomes" id="UP000000343"/>
    </source>
</evidence>
<dbReference type="HOGENOM" id="CLU_1141314_0_0_0"/>
<dbReference type="OrthoDB" id="8894853at2"/>
<evidence type="ECO:0000313" key="1">
    <source>
        <dbReference type="EMBL" id="ADW71613.1"/>
    </source>
</evidence>